<organism evidence="3 4">
    <name type="scientific">Pedobacter cryoconitis</name>
    <dbReference type="NCBI Taxonomy" id="188932"/>
    <lineage>
        <taxon>Bacteria</taxon>
        <taxon>Pseudomonadati</taxon>
        <taxon>Bacteroidota</taxon>
        <taxon>Sphingobacteriia</taxon>
        <taxon>Sphingobacteriales</taxon>
        <taxon>Sphingobacteriaceae</taxon>
        <taxon>Pedobacter</taxon>
    </lineage>
</organism>
<protein>
    <submittedName>
        <fullName evidence="3">Lysophospholipase L1-like esterase/dienelactone hydrolase</fullName>
    </submittedName>
</protein>
<reference evidence="3 4" key="1">
    <citation type="submission" date="2020-08" db="EMBL/GenBank/DDBJ databases">
        <title>Genomic Encyclopedia of Type Strains, Phase IV (KMG-V): Genome sequencing to study the core and pangenomes of soil and plant-associated prokaryotes.</title>
        <authorList>
            <person name="Whitman W."/>
        </authorList>
    </citation>
    <scope>NUCLEOTIDE SEQUENCE [LARGE SCALE GENOMIC DNA]</scope>
    <source>
        <strain evidence="3 4">M2T3</strain>
    </source>
</reference>
<dbReference type="SUPFAM" id="SSF53474">
    <property type="entry name" value="alpha/beta-Hydrolases"/>
    <property type="match status" value="1"/>
</dbReference>
<evidence type="ECO:0000259" key="2">
    <source>
        <dbReference type="Pfam" id="PF13472"/>
    </source>
</evidence>
<gene>
    <name evidence="3" type="ORF">HDF25_003390</name>
</gene>
<dbReference type="Gene3D" id="3.40.50.1110">
    <property type="entry name" value="SGNH hydrolase"/>
    <property type="match status" value="1"/>
</dbReference>
<dbReference type="RefSeq" id="WP_184626748.1">
    <property type="nucleotide sequence ID" value="NZ_JACHCC010000008.1"/>
</dbReference>
<sequence>MNIFFKLLFICLFLGLGNEGDAQSKTRVVCVGNSITFGSGLKDPAKESYPAQLQALLGPAYEVLNFGVSGATMLKNGNKPYWKTPEYQQVLNSSPNLVFIKLGTNDSKQINRAQMVNFVKDYKEMIHIFRGLTSRPRVVLLLPVKAFSDTQFGISGTYLRDSLMPSVQKIAYEEDLELIDLYSLFSDKEALLADKIHPNALGDCFIAERLKAFILQPTKAGKDFSGQLKMEVKKNSFFGYEELSFLFKGRKAKIVRPKLVAKGMPWIWRARFYGHEPQTDIALLERGFHVVYCDVAELFGNQESIAIWNDFYAYLRKMGFAQKAVMEGMSRGGVYVYNWAAANPEKVACVYADNPVLDLKSWPGGKGKGPGSKENWALFLKDYGFQEESEAVGFKGSPIDQIAAIVKGKYPMLHVCGDLDEVVPMAENSLPFVEKIKAAGGNIQLIHKPEGKHHPHSLPNPQSIVDFILKATGY</sequence>
<dbReference type="Gene3D" id="3.40.50.1820">
    <property type="entry name" value="alpha/beta hydrolase"/>
    <property type="match status" value="1"/>
</dbReference>
<dbReference type="InterPro" id="IPR001375">
    <property type="entry name" value="Peptidase_S9_cat"/>
</dbReference>
<feature type="domain" description="Peptidase S9 prolyl oligopeptidase catalytic" evidence="1">
    <location>
        <begin position="315"/>
        <end position="457"/>
    </location>
</feature>
<dbReference type="InterPro" id="IPR051532">
    <property type="entry name" value="Ester_Hydrolysis_Enzymes"/>
</dbReference>
<dbReference type="InterPro" id="IPR036514">
    <property type="entry name" value="SGNH_hydro_sf"/>
</dbReference>
<dbReference type="SUPFAM" id="SSF52266">
    <property type="entry name" value="SGNH hydrolase"/>
    <property type="match status" value="1"/>
</dbReference>
<dbReference type="GO" id="GO:0006508">
    <property type="term" value="P:proteolysis"/>
    <property type="evidence" value="ECO:0007669"/>
    <property type="project" value="InterPro"/>
</dbReference>
<dbReference type="InterPro" id="IPR029058">
    <property type="entry name" value="AB_hydrolase_fold"/>
</dbReference>
<evidence type="ECO:0000259" key="1">
    <source>
        <dbReference type="Pfam" id="PF00326"/>
    </source>
</evidence>
<dbReference type="Pfam" id="PF00326">
    <property type="entry name" value="Peptidase_S9"/>
    <property type="match status" value="1"/>
</dbReference>
<dbReference type="InterPro" id="IPR013830">
    <property type="entry name" value="SGNH_hydro"/>
</dbReference>
<accession>A0A7X0MJ88</accession>
<evidence type="ECO:0000313" key="3">
    <source>
        <dbReference type="EMBL" id="MBB6501227.1"/>
    </source>
</evidence>
<comment type="caution">
    <text evidence="3">The sequence shown here is derived from an EMBL/GenBank/DDBJ whole genome shotgun (WGS) entry which is preliminary data.</text>
</comment>
<dbReference type="EMBL" id="JACHCC010000008">
    <property type="protein sequence ID" value="MBB6501227.1"/>
    <property type="molecule type" value="Genomic_DNA"/>
</dbReference>
<keyword evidence="3" id="KW-0378">Hydrolase</keyword>
<dbReference type="GO" id="GO:0004622">
    <property type="term" value="F:phosphatidylcholine lysophospholipase activity"/>
    <property type="evidence" value="ECO:0007669"/>
    <property type="project" value="TreeGrafter"/>
</dbReference>
<proteinExistence type="predicted"/>
<dbReference type="PANTHER" id="PTHR30383:SF5">
    <property type="entry name" value="SGNH HYDROLASE-TYPE ESTERASE DOMAIN-CONTAINING PROTEIN"/>
    <property type="match status" value="1"/>
</dbReference>
<feature type="domain" description="SGNH hydrolase-type esterase" evidence="2">
    <location>
        <begin position="30"/>
        <end position="202"/>
    </location>
</feature>
<dbReference type="Pfam" id="PF13472">
    <property type="entry name" value="Lipase_GDSL_2"/>
    <property type="match status" value="1"/>
</dbReference>
<dbReference type="PANTHER" id="PTHR30383">
    <property type="entry name" value="THIOESTERASE 1/PROTEASE 1/LYSOPHOSPHOLIPASE L1"/>
    <property type="match status" value="1"/>
</dbReference>
<dbReference type="GO" id="GO:0008236">
    <property type="term" value="F:serine-type peptidase activity"/>
    <property type="evidence" value="ECO:0007669"/>
    <property type="project" value="InterPro"/>
</dbReference>
<name>A0A7X0MJ88_9SPHI</name>
<dbReference type="Proteomes" id="UP000521017">
    <property type="component" value="Unassembled WGS sequence"/>
</dbReference>
<dbReference type="AlphaFoldDB" id="A0A7X0MJ88"/>
<evidence type="ECO:0000313" key="4">
    <source>
        <dbReference type="Proteomes" id="UP000521017"/>
    </source>
</evidence>